<dbReference type="InterPro" id="IPR010065">
    <property type="entry name" value="AA_ABC_transptr_permease_3TM"/>
</dbReference>
<accession>A0A552WSK8</accession>
<keyword evidence="5" id="KW-0029">Amino-acid transport</keyword>
<evidence type="ECO:0000256" key="4">
    <source>
        <dbReference type="ARBA" id="ARBA00022692"/>
    </source>
</evidence>
<dbReference type="CDD" id="cd06261">
    <property type="entry name" value="TM_PBP2"/>
    <property type="match status" value="1"/>
</dbReference>
<dbReference type="PROSITE" id="PS50928">
    <property type="entry name" value="ABC_TM1"/>
    <property type="match status" value="1"/>
</dbReference>
<dbReference type="Gene3D" id="1.10.3720.10">
    <property type="entry name" value="MetI-like"/>
    <property type="match status" value="1"/>
</dbReference>
<evidence type="ECO:0000256" key="1">
    <source>
        <dbReference type="ARBA" id="ARBA00004651"/>
    </source>
</evidence>
<feature type="transmembrane region" description="Helical" evidence="8">
    <location>
        <begin position="34"/>
        <end position="56"/>
    </location>
</feature>
<protein>
    <submittedName>
        <fullName evidence="10">Amino acid ABC transporter permease</fullName>
    </submittedName>
</protein>
<comment type="subcellular location">
    <subcellularLocation>
        <location evidence="1 8">Cell membrane</location>
        <topology evidence="1 8">Multi-pass membrane protein</topology>
    </subcellularLocation>
</comment>
<feature type="transmembrane region" description="Helical" evidence="8">
    <location>
        <begin position="110"/>
        <end position="136"/>
    </location>
</feature>
<evidence type="ECO:0000256" key="6">
    <source>
        <dbReference type="ARBA" id="ARBA00022989"/>
    </source>
</evidence>
<dbReference type="PANTHER" id="PTHR30614">
    <property type="entry name" value="MEMBRANE COMPONENT OF AMINO ACID ABC TRANSPORTER"/>
    <property type="match status" value="1"/>
</dbReference>
<dbReference type="InterPro" id="IPR035906">
    <property type="entry name" value="MetI-like_sf"/>
</dbReference>
<dbReference type="SUPFAM" id="SSF161098">
    <property type="entry name" value="MetI-like"/>
    <property type="match status" value="1"/>
</dbReference>
<dbReference type="RefSeq" id="WP_143417983.1">
    <property type="nucleotide sequence ID" value="NZ_VJXR01000017.1"/>
</dbReference>
<dbReference type="Pfam" id="PF00528">
    <property type="entry name" value="BPD_transp_1"/>
    <property type="match status" value="1"/>
</dbReference>
<keyword evidence="2 8" id="KW-0813">Transport</keyword>
<keyword evidence="6 8" id="KW-1133">Transmembrane helix</keyword>
<sequence>MQTTTPTGGAPATAPERERIAALPIRRRFEAVRWIMSAAGILLVLFVVDFLLSPGWKWHIVAEYLFADQVLAGVRRTLGLTVLSLAIGSLIGLLVCAARLSQYPLLRAAAFVYIWVVRALPIMVVMLFIFFLAALVPTLGLGIPGLPPLWEVDTKQVVTQFGSALLGLSLYFGGKAAEIFRGGYLAVGAGQHEAVRALGMTPWTALTRVSGPQAVRVLIPPMANEVVTMFKNTSVVTVIGYGELLTMVQKVYSQTGETIPMLAVACVWYLALTSVLMAGQIWLERRVGRGFDRRSHIKPVDLQPAEPVTA</sequence>
<keyword evidence="4 8" id="KW-0812">Transmembrane</keyword>
<feature type="domain" description="ABC transmembrane type-1" evidence="9">
    <location>
        <begin position="74"/>
        <end position="280"/>
    </location>
</feature>
<dbReference type="GO" id="GO:0043190">
    <property type="term" value="C:ATP-binding cassette (ABC) transporter complex"/>
    <property type="evidence" value="ECO:0007669"/>
    <property type="project" value="InterPro"/>
</dbReference>
<dbReference type="GO" id="GO:0006865">
    <property type="term" value="P:amino acid transport"/>
    <property type="evidence" value="ECO:0007669"/>
    <property type="project" value="UniProtKB-KW"/>
</dbReference>
<dbReference type="EMBL" id="VJXR01000017">
    <property type="protein sequence ID" value="TRW45802.1"/>
    <property type="molecule type" value="Genomic_DNA"/>
</dbReference>
<evidence type="ECO:0000256" key="5">
    <source>
        <dbReference type="ARBA" id="ARBA00022970"/>
    </source>
</evidence>
<dbReference type="GO" id="GO:0022857">
    <property type="term" value="F:transmembrane transporter activity"/>
    <property type="evidence" value="ECO:0007669"/>
    <property type="project" value="InterPro"/>
</dbReference>
<organism evidence="10 11">
    <name type="scientific">Georgenia yuyongxinii</name>
    <dbReference type="NCBI Taxonomy" id="2589797"/>
    <lineage>
        <taxon>Bacteria</taxon>
        <taxon>Bacillati</taxon>
        <taxon>Actinomycetota</taxon>
        <taxon>Actinomycetes</taxon>
        <taxon>Micrococcales</taxon>
        <taxon>Bogoriellaceae</taxon>
        <taxon>Georgenia</taxon>
    </lineage>
</organism>
<dbReference type="PANTHER" id="PTHR30614:SF0">
    <property type="entry name" value="L-CYSTINE TRANSPORT SYSTEM PERMEASE PROTEIN TCYL"/>
    <property type="match status" value="1"/>
</dbReference>
<dbReference type="InterPro" id="IPR043429">
    <property type="entry name" value="ArtM/GltK/GlnP/TcyL/YhdX-like"/>
</dbReference>
<comment type="similarity">
    <text evidence="8">Belongs to the binding-protein-dependent transport system permease family.</text>
</comment>
<dbReference type="Proteomes" id="UP000318693">
    <property type="component" value="Unassembled WGS sequence"/>
</dbReference>
<dbReference type="AlphaFoldDB" id="A0A552WSK8"/>
<evidence type="ECO:0000256" key="8">
    <source>
        <dbReference type="RuleBase" id="RU363032"/>
    </source>
</evidence>
<feature type="transmembrane region" description="Helical" evidence="8">
    <location>
        <begin position="76"/>
        <end position="98"/>
    </location>
</feature>
<evidence type="ECO:0000313" key="11">
    <source>
        <dbReference type="Proteomes" id="UP000318693"/>
    </source>
</evidence>
<evidence type="ECO:0000259" key="9">
    <source>
        <dbReference type="PROSITE" id="PS50928"/>
    </source>
</evidence>
<evidence type="ECO:0000256" key="7">
    <source>
        <dbReference type="ARBA" id="ARBA00023136"/>
    </source>
</evidence>
<evidence type="ECO:0000256" key="3">
    <source>
        <dbReference type="ARBA" id="ARBA00022475"/>
    </source>
</evidence>
<gene>
    <name evidence="10" type="ORF">FJ693_07880</name>
</gene>
<keyword evidence="11" id="KW-1185">Reference proteome</keyword>
<dbReference type="NCBIfam" id="TIGR01726">
    <property type="entry name" value="HEQRo_perm_3TM"/>
    <property type="match status" value="1"/>
</dbReference>
<proteinExistence type="inferred from homology"/>
<evidence type="ECO:0000256" key="2">
    <source>
        <dbReference type="ARBA" id="ARBA00022448"/>
    </source>
</evidence>
<dbReference type="InterPro" id="IPR000515">
    <property type="entry name" value="MetI-like"/>
</dbReference>
<reference evidence="10 11" key="1">
    <citation type="submission" date="2019-07" db="EMBL/GenBank/DDBJ databases">
        <title>Georgenia wutianyii sp. nov. and Georgenia *** sp. nov. isolated from plateau pika (Ochotona curzoniae) in the Qinghai-Tibet plateau of China.</title>
        <authorList>
            <person name="Tian Z."/>
        </authorList>
    </citation>
    <scope>NUCLEOTIDE SEQUENCE [LARGE SCALE GENOMIC DNA]</scope>
    <source>
        <strain evidence="10 11">Z446</strain>
    </source>
</reference>
<keyword evidence="7 8" id="KW-0472">Membrane</keyword>
<comment type="caution">
    <text evidence="10">The sequence shown here is derived from an EMBL/GenBank/DDBJ whole genome shotgun (WGS) entry which is preliminary data.</text>
</comment>
<feature type="transmembrane region" description="Helical" evidence="8">
    <location>
        <begin position="259"/>
        <end position="283"/>
    </location>
</feature>
<keyword evidence="3" id="KW-1003">Cell membrane</keyword>
<evidence type="ECO:0000313" key="10">
    <source>
        <dbReference type="EMBL" id="TRW45802.1"/>
    </source>
</evidence>
<name>A0A552WSK8_9MICO</name>